<dbReference type="OrthoDB" id="1937287at2759"/>
<sequence>MLTKFISVSDTHFQNTETTLKNEQASIQGLETQIGQLAKLISERPQGSLPSNTESNPREQLNVIAIQDEEGLVVEPRPKTRVSIGKDEVGHNEPKSVITEYKPHMPYPNATRKDRLDEKFGKFLKLLKKLHINLPFIEALSQMPNAVKFLKELLANKRKLDEASHVELNVKIGSKNIHKPSNNKKPIHEERRLQIEKLDEWRTHKPRKHDKPKPRHEELNFSKNQLKVGDKVLLDAADPQITTSEPNEETPLKVISIFPYGTLEVNHSKFGTFKAVRKQGKIVPTRQAIKSPRLYYMAVGEPAKTTLAFDMAVGKPAKTTREFDTPVPQNRG</sequence>
<dbReference type="AlphaFoldDB" id="A0A2P5XM46"/>
<feature type="coiled-coil region" evidence="1">
    <location>
        <begin position="13"/>
        <end position="40"/>
    </location>
</feature>
<evidence type="ECO:0000313" key="2">
    <source>
        <dbReference type="EMBL" id="PPS04407.1"/>
    </source>
</evidence>
<dbReference type="EMBL" id="KZ664600">
    <property type="protein sequence ID" value="PPS04407.1"/>
    <property type="molecule type" value="Genomic_DNA"/>
</dbReference>
<dbReference type="Proteomes" id="UP000239757">
    <property type="component" value="Unassembled WGS sequence"/>
</dbReference>
<evidence type="ECO:0000313" key="3">
    <source>
        <dbReference type="Proteomes" id="UP000239757"/>
    </source>
</evidence>
<name>A0A2P5XM46_GOSBA</name>
<gene>
    <name evidence="2" type="ORF">GOBAR_AA16256</name>
</gene>
<protein>
    <submittedName>
        <fullName evidence="2">Uncharacterized protein</fullName>
    </submittedName>
</protein>
<organism evidence="2 3">
    <name type="scientific">Gossypium barbadense</name>
    <name type="common">Sea Island cotton</name>
    <name type="synonym">Hibiscus barbadensis</name>
    <dbReference type="NCBI Taxonomy" id="3634"/>
    <lineage>
        <taxon>Eukaryota</taxon>
        <taxon>Viridiplantae</taxon>
        <taxon>Streptophyta</taxon>
        <taxon>Embryophyta</taxon>
        <taxon>Tracheophyta</taxon>
        <taxon>Spermatophyta</taxon>
        <taxon>Magnoliopsida</taxon>
        <taxon>eudicotyledons</taxon>
        <taxon>Gunneridae</taxon>
        <taxon>Pentapetalae</taxon>
        <taxon>rosids</taxon>
        <taxon>malvids</taxon>
        <taxon>Malvales</taxon>
        <taxon>Malvaceae</taxon>
        <taxon>Malvoideae</taxon>
        <taxon>Gossypium</taxon>
    </lineage>
</organism>
<accession>A0A2P5XM46</accession>
<keyword evidence="1" id="KW-0175">Coiled coil</keyword>
<reference evidence="2 3" key="1">
    <citation type="submission" date="2015-01" db="EMBL/GenBank/DDBJ databases">
        <title>Genome of allotetraploid Gossypium barbadense reveals genomic plasticity and fiber elongation in cotton evolution.</title>
        <authorList>
            <person name="Chen X."/>
            <person name="Liu X."/>
            <person name="Zhao B."/>
            <person name="Zheng H."/>
            <person name="Hu Y."/>
            <person name="Lu G."/>
            <person name="Yang C."/>
            <person name="Chen J."/>
            <person name="Shan C."/>
            <person name="Zhang L."/>
            <person name="Zhou Y."/>
            <person name="Wang L."/>
            <person name="Guo W."/>
            <person name="Bai Y."/>
            <person name="Ruan J."/>
            <person name="Shangguan X."/>
            <person name="Mao Y."/>
            <person name="Jiang J."/>
            <person name="Zhu Y."/>
            <person name="Lei J."/>
            <person name="Kang H."/>
            <person name="Chen S."/>
            <person name="He X."/>
            <person name="Wang R."/>
            <person name="Wang Y."/>
            <person name="Chen J."/>
            <person name="Wang L."/>
            <person name="Yu S."/>
            <person name="Wang B."/>
            <person name="Wei J."/>
            <person name="Song S."/>
            <person name="Lu X."/>
            <person name="Gao Z."/>
            <person name="Gu W."/>
            <person name="Deng X."/>
            <person name="Ma D."/>
            <person name="Wang S."/>
            <person name="Liang W."/>
            <person name="Fang L."/>
            <person name="Cai C."/>
            <person name="Zhu X."/>
            <person name="Zhou B."/>
            <person name="Zhang Y."/>
            <person name="Chen Z."/>
            <person name="Xu S."/>
            <person name="Zhu R."/>
            <person name="Wang S."/>
            <person name="Zhang T."/>
            <person name="Zhao G."/>
        </authorList>
    </citation>
    <scope>NUCLEOTIDE SEQUENCE [LARGE SCALE GENOMIC DNA]</scope>
    <source>
        <strain evidence="3">cv. Xinhai21</strain>
        <tissue evidence="2">Leaf</tissue>
    </source>
</reference>
<evidence type="ECO:0000256" key="1">
    <source>
        <dbReference type="SAM" id="Coils"/>
    </source>
</evidence>
<proteinExistence type="predicted"/>